<evidence type="ECO:0000313" key="1">
    <source>
        <dbReference type="EMBL" id="SVE07486.1"/>
    </source>
</evidence>
<protein>
    <recommendedName>
        <fullName evidence="2">Bulb-type lectin domain-containing protein</fullName>
    </recommendedName>
</protein>
<evidence type="ECO:0008006" key="2">
    <source>
        <dbReference type="Google" id="ProtNLM"/>
    </source>
</evidence>
<organism evidence="1">
    <name type="scientific">marine metagenome</name>
    <dbReference type="NCBI Taxonomy" id="408172"/>
    <lineage>
        <taxon>unclassified sequences</taxon>
        <taxon>metagenomes</taxon>
        <taxon>ecological metagenomes</taxon>
    </lineage>
</organism>
<dbReference type="AlphaFoldDB" id="A0A383AHV1"/>
<reference evidence="1" key="1">
    <citation type="submission" date="2018-05" db="EMBL/GenBank/DDBJ databases">
        <authorList>
            <person name="Lanie J.A."/>
            <person name="Ng W.-L."/>
            <person name="Kazmierczak K.M."/>
            <person name="Andrzejewski T.M."/>
            <person name="Davidsen T.M."/>
            <person name="Wayne K.J."/>
            <person name="Tettelin H."/>
            <person name="Glass J.I."/>
            <person name="Rusch D."/>
            <person name="Podicherti R."/>
            <person name="Tsui H.-C.T."/>
            <person name="Winkler M.E."/>
        </authorList>
    </citation>
    <scope>NUCLEOTIDE SEQUENCE</scope>
</reference>
<name>A0A383AHV1_9ZZZZ</name>
<proteinExistence type="predicted"/>
<dbReference type="EMBL" id="UINC01192371">
    <property type="protein sequence ID" value="SVE07486.1"/>
    <property type="molecule type" value="Genomic_DNA"/>
</dbReference>
<feature type="non-terminal residue" evidence="1">
    <location>
        <position position="165"/>
    </location>
</feature>
<dbReference type="Pfam" id="PF06739">
    <property type="entry name" value="SBBP"/>
    <property type="match status" value="1"/>
</dbReference>
<sequence length="165" mass="17657">MLNLQIMKKLFFIYLVSSTQLFPQTTDWVQSFGGVENDKGISIGTDSLGFIYVSGYFNTSATFGSITLSNSPASGRNKEVFLIKMDSLGNVIWAIAGGDGTGSCCDDRALGMHVTPGGYSYLTGTYWSTFDIGICSITGSNAHDGSLLTKIDPNGNCIWARTFGA</sequence>
<dbReference type="InterPro" id="IPR010620">
    <property type="entry name" value="SBBP_repeat"/>
</dbReference>
<accession>A0A383AHV1</accession>
<gene>
    <name evidence="1" type="ORF">METZ01_LOCUS460340</name>
</gene>